<sequence>MNARSDEPTTRTAGRPGGRPRHRDTGEPDSAKRFTFTVAAVVTLLFLLVTAGGLGWLLSPGGPASELTSGAEETGEPDGTSAGNEPSDDAPAPEGTVADPGSGLSYELPDGWERLGDDEVPQEYSSYTVLGSVEDPDAFIVTGSQRFDGTESLEEAGLRLAADTAGTFVTGGGVPEVEPATEDGVDDRPAFGASVGSGDGDTEPYGRFVLVEMDESHGAFVLGLNTDGGSEASDAVDEALDSVGTL</sequence>
<dbReference type="EMBL" id="JADBGI010000006">
    <property type="protein sequence ID" value="MBE2998846.1"/>
    <property type="molecule type" value="Genomic_DNA"/>
</dbReference>
<reference evidence="3 4" key="1">
    <citation type="submission" date="2020-09" db="EMBL/GenBank/DDBJ databases">
        <title>Diversity and distribution of actinomycetes associated with coral in the coast of Hainan.</title>
        <authorList>
            <person name="Li F."/>
        </authorList>
    </citation>
    <scope>NUCLEOTIDE SEQUENCE [LARGE SCALE GENOMIC DNA]</scope>
    <source>
        <strain evidence="3 4">HNM0947</strain>
    </source>
</reference>
<keyword evidence="2" id="KW-0472">Membrane</keyword>
<dbReference type="Proteomes" id="UP000806528">
    <property type="component" value="Unassembled WGS sequence"/>
</dbReference>
<dbReference type="RefSeq" id="WP_193121475.1">
    <property type="nucleotide sequence ID" value="NZ_JADBGI010000006.1"/>
</dbReference>
<keyword evidence="2" id="KW-0812">Transmembrane</keyword>
<comment type="caution">
    <text evidence="3">The sequence shown here is derived from an EMBL/GenBank/DDBJ whole genome shotgun (WGS) entry which is preliminary data.</text>
</comment>
<keyword evidence="4" id="KW-1185">Reference proteome</keyword>
<keyword evidence="2" id="KW-1133">Transmembrane helix</keyword>
<feature type="region of interest" description="Disordered" evidence="1">
    <location>
        <begin position="1"/>
        <end position="31"/>
    </location>
</feature>
<organism evidence="3 4">
    <name type="scientific">Nocardiopsis coralli</name>
    <dbReference type="NCBI Taxonomy" id="2772213"/>
    <lineage>
        <taxon>Bacteria</taxon>
        <taxon>Bacillati</taxon>
        <taxon>Actinomycetota</taxon>
        <taxon>Actinomycetes</taxon>
        <taxon>Streptosporangiales</taxon>
        <taxon>Nocardiopsidaceae</taxon>
        <taxon>Nocardiopsis</taxon>
    </lineage>
</organism>
<evidence type="ECO:0000256" key="1">
    <source>
        <dbReference type="SAM" id="MobiDB-lite"/>
    </source>
</evidence>
<gene>
    <name evidence="3" type="ORF">IDM40_09030</name>
</gene>
<evidence type="ECO:0000256" key="2">
    <source>
        <dbReference type="SAM" id="Phobius"/>
    </source>
</evidence>
<evidence type="ECO:0000313" key="3">
    <source>
        <dbReference type="EMBL" id="MBE2998846.1"/>
    </source>
</evidence>
<feature type="region of interest" description="Disordered" evidence="1">
    <location>
        <begin position="63"/>
        <end position="118"/>
    </location>
</feature>
<feature type="region of interest" description="Disordered" evidence="1">
    <location>
        <begin position="169"/>
        <end position="205"/>
    </location>
</feature>
<protein>
    <submittedName>
        <fullName evidence="3">Uncharacterized protein</fullName>
    </submittedName>
</protein>
<feature type="transmembrane region" description="Helical" evidence="2">
    <location>
        <begin position="34"/>
        <end position="58"/>
    </location>
</feature>
<evidence type="ECO:0000313" key="4">
    <source>
        <dbReference type="Proteomes" id="UP000806528"/>
    </source>
</evidence>
<accession>A0ABR9P4U3</accession>
<proteinExistence type="predicted"/>
<name>A0ABR9P4U3_9ACTN</name>